<dbReference type="InterPro" id="IPR003439">
    <property type="entry name" value="ABC_transporter-like_ATP-bd"/>
</dbReference>
<dbReference type="SMART" id="SM00382">
    <property type="entry name" value="AAA"/>
    <property type="match status" value="1"/>
</dbReference>
<protein>
    <submittedName>
        <fullName evidence="7">ABC transporter involved in cytochrome c biogenesis, ATPase component CcmA</fullName>
    </submittedName>
</protein>
<dbReference type="PANTHER" id="PTHR43499:SF1">
    <property type="entry name" value="ABC TRANSPORTER I FAMILY MEMBER 1"/>
    <property type="match status" value="1"/>
</dbReference>
<dbReference type="Pfam" id="PF00005">
    <property type="entry name" value="ABC_tran"/>
    <property type="match status" value="1"/>
</dbReference>
<dbReference type="NCBIfam" id="TIGR01189">
    <property type="entry name" value="ccmA"/>
    <property type="match status" value="1"/>
</dbReference>
<sequence>MSQAYLLQCADLAVVRGTRCLLSQLNWQVKAGELWQIKGDNGAGKTSLMRAIAGLAPQSLEGSLDLPSDFLFLGHKTGVKSDFTALENLRLHLGHTQNCDDRSLHDALDEVGLGDYHDEYAYRLSAGQQRRIALAQLFLAKSSLWFLDEPLTAIDVDGVAIIEACIERQVRSGGSVVYTSHQSLKLELSTRTLHLRGRGQVPDVS</sequence>
<name>F3L3T8_9GAMM</name>
<keyword evidence="2" id="KW-0547">Nucleotide-binding</keyword>
<dbReference type="PROSITE" id="PS00211">
    <property type="entry name" value="ABC_TRANSPORTER_1"/>
    <property type="match status" value="1"/>
</dbReference>
<keyword evidence="1" id="KW-0813">Transport</keyword>
<gene>
    <name evidence="7" type="ORF">IMCC3088_2280</name>
</gene>
<dbReference type="eggNOG" id="COG4133">
    <property type="taxonomic scope" value="Bacteria"/>
</dbReference>
<evidence type="ECO:0000256" key="4">
    <source>
        <dbReference type="ARBA" id="ARBA00022840"/>
    </source>
</evidence>
<dbReference type="GO" id="GO:0016887">
    <property type="term" value="F:ATP hydrolysis activity"/>
    <property type="evidence" value="ECO:0007669"/>
    <property type="project" value="InterPro"/>
</dbReference>
<dbReference type="SUPFAM" id="SSF52540">
    <property type="entry name" value="P-loop containing nucleoside triphosphate hydrolases"/>
    <property type="match status" value="1"/>
</dbReference>
<evidence type="ECO:0000256" key="6">
    <source>
        <dbReference type="ARBA" id="ARBA00023136"/>
    </source>
</evidence>
<dbReference type="PANTHER" id="PTHR43499">
    <property type="entry name" value="ABC TRANSPORTER I FAMILY MEMBER 1"/>
    <property type="match status" value="1"/>
</dbReference>
<dbReference type="EMBL" id="AEIG01000067">
    <property type="protein sequence ID" value="EGG28987.1"/>
    <property type="molecule type" value="Genomic_DNA"/>
</dbReference>
<keyword evidence="6" id="KW-0472">Membrane</keyword>
<evidence type="ECO:0000313" key="7">
    <source>
        <dbReference type="EMBL" id="EGG28987.1"/>
    </source>
</evidence>
<dbReference type="Proteomes" id="UP000005615">
    <property type="component" value="Unassembled WGS sequence"/>
</dbReference>
<dbReference type="STRING" id="2518989.IMCC3088_2280"/>
<comment type="caution">
    <text evidence="7">The sequence shown here is derived from an EMBL/GenBank/DDBJ whole genome shotgun (WGS) entry which is preliminary data.</text>
</comment>
<keyword evidence="8" id="KW-1185">Reference proteome</keyword>
<accession>F3L3T8</accession>
<evidence type="ECO:0000256" key="1">
    <source>
        <dbReference type="ARBA" id="ARBA00022448"/>
    </source>
</evidence>
<organism evidence="7 8">
    <name type="scientific">Aequoribacter fuscus</name>
    <dbReference type="NCBI Taxonomy" id="2518989"/>
    <lineage>
        <taxon>Bacteria</taxon>
        <taxon>Pseudomonadati</taxon>
        <taxon>Pseudomonadota</taxon>
        <taxon>Gammaproteobacteria</taxon>
        <taxon>Cellvibrionales</taxon>
        <taxon>Halieaceae</taxon>
        <taxon>Aequoribacter</taxon>
    </lineage>
</organism>
<evidence type="ECO:0000256" key="2">
    <source>
        <dbReference type="ARBA" id="ARBA00022741"/>
    </source>
</evidence>
<evidence type="ECO:0000256" key="5">
    <source>
        <dbReference type="ARBA" id="ARBA00022967"/>
    </source>
</evidence>
<dbReference type="InterPro" id="IPR017871">
    <property type="entry name" value="ABC_transporter-like_CS"/>
</dbReference>
<dbReference type="InterPro" id="IPR005895">
    <property type="entry name" value="ABC_transptr_haem_export_CcmA"/>
</dbReference>
<dbReference type="GO" id="GO:0005524">
    <property type="term" value="F:ATP binding"/>
    <property type="evidence" value="ECO:0007669"/>
    <property type="project" value="UniProtKB-KW"/>
</dbReference>
<dbReference type="InterPro" id="IPR027417">
    <property type="entry name" value="P-loop_NTPase"/>
</dbReference>
<dbReference type="GO" id="GO:0022857">
    <property type="term" value="F:transmembrane transporter activity"/>
    <property type="evidence" value="ECO:0007669"/>
    <property type="project" value="InterPro"/>
</dbReference>
<dbReference type="OrthoDB" id="9800654at2"/>
<dbReference type="InterPro" id="IPR003593">
    <property type="entry name" value="AAA+_ATPase"/>
</dbReference>
<dbReference type="RefSeq" id="WP_009576469.1">
    <property type="nucleotide sequence ID" value="NZ_AEIG01000067.1"/>
</dbReference>
<dbReference type="AlphaFoldDB" id="F3L3T8"/>
<evidence type="ECO:0000313" key="8">
    <source>
        <dbReference type="Proteomes" id="UP000005615"/>
    </source>
</evidence>
<keyword evidence="3" id="KW-0201">Cytochrome c-type biogenesis</keyword>
<dbReference type="Gene3D" id="3.40.50.300">
    <property type="entry name" value="P-loop containing nucleotide triphosphate hydrolases"/>
    <property type="match status" value="1"/>
</dbReference>
<dbReference type="GO" id="GO:0017004">
    <property type="term" value="P:cytochrome complex assembly"/>
    <property type="evidence" value="ECO:0007669"/>
    <property type="project" value="UniProtKB-KW"/>
</dbReference>
<dbReference type="PROSITE" id="PS50893">
    <property type="entry name" value="ABC_TRANSPORTER_2"/>
    <property type="match status" value="1"/>
</dbReference>
<keyword evidence="4" id="KW-0067">ATP-binding</keyword>
<evidence type="ECO:0000256" key="3">
    <source>
        <dbReference type="ARBA" id="ARBA00022748"/>
    </source>
</evidence>
<keyword evidence="5" id="KW-1278">Translocase</keyword>
<proteinExistence type="predicted"/>
<reference evidence="7 8" key="1">
    <citation type="journal article" date="2011" name="J. Bacteriol.">
        <title>Genome sequence of strain IMCC3088, a proteorhodopsin-containing marine bacterium belonging to the OM60/NOR5 clade.</title>
        <authorList>
            <person name="Jang Y."/>
            <person name="Oh H.M."/>
            <person name="Kang I."/>
            <person name="Lee K."/>
            <person name="Yang S.J."/>
            <person name="Cho J.C."/>
        </authorList>
    </citation>
    <scope>NUCLEOTIDE SEQUENCE [LARGE SCALE GENOMIC DNA]</scope>
    <source>
        <strain evidence="7 8">IMCC3088</strain>
    </source>
</reference>